<dbReference type="AlphaFoldDB" id="A0A919Q3X6"/>
<feature type="transmembrane region" description="Helical" evidence="1">
    <location>
        <begin position="386"/>
        <end position="407"/>
    </location>
</feature>
<evidence type="ECO:0000313" key="3">
    <source>
        <dbReference type="Proteomes" id="UP000652354"/>
    </source>
</evidence>
<feature type="transmembrane region" description="Helical" evidence="1">
    <location>
        <begin position="596"/>
        <end position="617"/>
    </location>
</feature>
<feature type="transmembrane region" description="Helical" evidence="1">
    <location>
        <begin position="40"/>
        <end position="59"/>
    </location>
</feature>
<evidence type="ECO:0000256" key="1">
    <source>
        <dbReference type="SAM" id="Phobius"/>
    </source>
</evidence>
<name>A0A919Q3X6_9MICO</name>
<accession>A0A919Q3X6</accession>
<sequence>MIDTSTMDVDSPRGARSGRGGAVLGGLGLLVRRRMWRDRALLVGSAVVIAIATLIAYAGPQLVLMTIDDGAKDAVAAAGAGADIDVTVPVGNTGGDNITTVRGMPAAELERTAQEVPARLPAETAALVDGVSTWVASPEIGLSWGASAEEVDAALDEDRAIDRDSRLGDQVTFGYADAAVVELVDGALPAEATGEGRRVESETAGIGVTPSLGDNGEAVFTEPEIIEIALTPQVADVLEISVGDVLMLEDATGVQVALRVTGIVVPADPDADVWERFPDAFAPAVVDNPARPLYRRGTVLVSAPTLDELSTRLGTPFSGTMELAVTPEALTLDNARVVAAQMRELTQQGDVLGDEATVTAQVSSDLGPALDAYPARARAALAQTSVVVAGVIAVAAVVIALMARLLLSRREGDIALERARGASVPSVALRMGIESVIVAVVGVAAGYGAATAAVGAVPWSNGPAFVVALVAMLAAPALGAAVARASWTGRREPANRQDRARKRRARASRRLTLEALAVVLGILAVVTLRSRGVLQTQTTGIDPFLAAAPVLVALAIVVVVVRLYPIPMALIQWGARRTRGVAGVITLAKARERIPVLPLLALTLAIAVAVSGGLLVGTVRSGQEQASWERVGGQVRIDAELDEASVDQLEGAGAVVSREYTREFTNTALGSEYAEAFLLAQDAAYPDIVAEAGLEDPQELRDLHATSAERSPGDPVPVLVSQEIADIVVSEDRSEIYIGRTWVPIQVVGVATVTPDGWAEGPFVVAPLEALEEFEYETPWTTNLAFVGGDGAVEAVESDPTIADQAVTTREGWLSAVRDSALIGGVERLMTIAVATVGLLAAAALLVTVLHGVRTRGRALAMLRTQGMGAGYGWWLALAELGPLTAAAVVGGAGAGLVILLLLGGALGLEVLAGGLAAPPLVASPVFIGAVAAGVLVLLFIAVTAEVLAHRRERLSDVLRYGESR</sequence>
<comment type="caution">
    <text evidence="2">The sequence shown here is derived from an EMBL/GenBank/DDBJ whole genome shotgun (WGS) entry which is preliminary data.</text>
</comment>
<dbReference type="Proteomes" id="UP000652354">
    <property type="component" value="Unassembled WGS sequence"/>
</dbReference>
<feature type="transmembrane region" description="Helical" evidence="1">
    <location>
        <begin position="927"/>
        <end position="949"/>
    </location>
</feature>
<keyword evidence="1" id="KW-0472">Membrane</keyword>
<feature type="transmembrane region" description="Helical" evidence="1">
    <location>
        <begin position="427"/>
        <end position="450"/>
    </location>
</feature>
<keyword evidence="1" id="KW-1133">Transmembrane helix</keyword>
<dbReference type="GO" id="GO:0005886">
    <property type="term" value="C:plasma membrane"/>
    <property type="evidence" value="ECO:0007669"/>
    <property type="project" value="TreeGrafter"/>
</dbReference>
<feature type="transmembrane region" description="Helical" evidence="1">
    <location>
        <begin position="874"/>
        <end position="907"/>
    </location>
</feature>
<feature type="transmembrane region" description="Helical" evidence="1">
    <location>
        <begin position="462"/>
        <end position="483"/>
    </location>
</feature>
<reference evidence="2" key="1">
    <citation type="submission" date="2021-01" db="EMBL/GenBank/DDBJ databases">
        <title>Whole genome shotgun sequence of Demequina activiva NBRC 110675.</title>
        <authorList>
            <person name="Komaki H."/>
            <person name="Tamura T."/>
        </authorList>
    </citation>
    <scope>NUCLEOTIDE SEQUENCE</scope>
    <source>
        <strain evidence="2">NBRC 110675</strain>
    </source>
</reference>
<keyword evidence="1" id="KW-0812">Transmembrane</keyword>
<proteinExistence type="predicted"/>
<gene>
    <name evidence="2" type="ORF">Dac01nite_21180</name>
</gene>
<dbReference type="InterPro" id="IPR050250">
    <property type="entry name" value="Macrolide_Exporter_MacB"/>
</dbReference>
<evidence type="ECO:0000313" key="2">
    <source>
        <dbReference type="EMBL" id="GIG55366.1"/>
    </source>
</evidence>
<dbReference type="PANTHER" id="PTHR30572">
    <property type="entry name" value="MEMBRANE COMPONENT OF TRANSPORTER-RELATED"/>
    <property type="match status" value="1"/>
</dbReference>
<protein>
    <recommendedName>
        <fullName evidence="4">FtsX-like permease family protein</fullName>
    </recommendedName>
</protein>
<organism evidence="2 3">
    <name type="scientific">Demequina activiva</name>
    <dbReference type="NCBI Taxonomy" id="1582364"/>
    <lineage>
        <taxon>Bacteria</taxon>
        <taxon>Bacillati</taxon>
        <taxon>Actinomycetota</taxon>
        <taxon>Actinomycetes</taxon>
        <taxon>Micrococcales</taxon>
        <taxon>Demequinaceae</taxon>
        <taxon>Demequina</taxon>
    </lineage>
</organism>
<keyword evidence="3" id="KW-1185">Reference proteome</keyword>
<feature type="transmembrane region" description="Helical" evidence="1">
    <location>
        <begin position="511"/>
        <end position="530"/>
    </location>
</feature>
<dbReference type="PANTHER" id="PTHR30572:SF4">
    <property type="entry name" value="ABC TRANSPORTER PERMEASE YTRF"/>
    <property type="match status" value="1"/>
</dbReference>
<dbReference type="EMBL" id="BONR01000005">
    <property type="protein sequence ID" value="GIG55366.1"/>
    <property type="molecule type" value="Genomic_DNA"/>
</dbReference>
<dbReference type="GO" id="GO:0022857">
    <property type="term" value="F:transmembrane transporter activity"/>
    <property type="evidence" value="ECO:0007669"/>
    <property type="project" value="TreeGrafter"/>
</dbReference>
<feature type="transmembrane region" description="Helical" evidence="1">
    <location>
        <begin position="829"/>
        <end position="853"/>
    </location>
</feature>
<evidence type="ECO:0008006" key="4">
    <source>
        <dbReference type="Google" id="ProtNLM"/>
    </source>
</evidence>
<feature type="transmembrane region" description="Helical" evidence="1">
    <location>
        <begin position="550"/>
        <end position="575"/>
    </location>
</feature>